<protein>
    <recommendedName>
        <fullName evidence="2">Doubled CXXCH motif domain-containing protein</fullName>
    </recommendedName>
</protein>
<dbReference type="PANTHER" id="PTHR35038">
    <property type="entry name" value="DISSIMILATORY SULFITE REDUCTASE SIRA"/>
    <property type="match status" value="1"/>
</dbReference>
<proteinExistence type="predicted"/>
<dbReference type="SUPFAM" id="SSF48695">
    <property type="entry name" value="Multiheme cytochromes"/>
    <property type="match status" value="2"/>
</dbReference>
<dbReference type="STRING" id="1818881.A3196_12915"/>
<dbReference type="OrthoDB" id="9814800at2"/>
<keyword evidence="4" id="KW-1185">Reference proteome</keyword>
<reference evidence="3 4" key="1">
    <citation type="submission" date="2016-03" db="EMBL/GenBank/DDBJ databases">
        <title>Chemosynthetic sulphur-oxidizing symbionts of marine invertebrate animals are capable of nitrogen fixation.</title>
        <authorList>
            <person name="Petersen J.M."/>
            <person name="Kemper A."/>
            <person name="Gruber-Vodicka H."/>
            <person name="Cardini U."/>
            <person name="Geest Mvander."/>
            <person name="Kleiner M."/>
            <person name="Bulgheresi S."/>
            <person name="Fussmann M."/>
            <person name="Herbold C."/>
            <person name="Seah B.K.B."/>
            <person name="Antony C.Paul."/>
            <person name="Liu D."/>
            <person name="Belitz A."/>
            <person name="Weber M."/>
        </authorList>
    </citation>
    <scope>NUCLEOTIDE SEQUENCE [LARGE SCALE GENOMIC DNA]</scope>
    <source>
        <strain evidence="3">G_D</strain>
    </source>
</reference>
<name>A0A1E2US66_9GAMM</name>
<evidence type="ECO:0000259" key="2">
    <source>
        <dbReference type="Pfam" id="PF09699"/>
    </source>
</evidence>
<dbReference type="Pfam" id="PF09699">
    <property type="entry name" value="Paired_CXXCH_1"/>
    <property type="match status" value="2"/>
</dbReference>
<feature type="domain" description="Doubled CXXCH motif" evidence="2">
    <location>
        <begin position="169"/>
        <end position="200"/>
    </location>
</feature>
<dbReference type="AlphaFoldDB" id="A0A1E2US66"/>
<gene>
    <name evidence="3" type="ORF">A3196_12915</name>
</gene>
<keyword evidence="1" id="KW-0732">Signal</keyword>
<sequence>MNDMRNIYLLFLLMTTIPGITLAGIAETAHNLSSSGQFTVKSNTEDRICIFCHTPHASAPDSPLWNRSSTGVYIDYLSSTTHADAGTMSSSSVLCLSCHDGTIALGNIGRPGTITDLSTTYITDRALLGTDLSDDHPVSIIYNPTLLNTDPDLVHPNNVDLPLRNNELHCSSCHDAHENIHPPFLHKSTTNGDLCVTCHMPRPEGAGTAWIWSNSSHATSTATPQGTNPWSERKPEWTGLTVQANACMNCHTPHNAATPERLIKGIEEDTCYLCHNGTVAQTDIQTEMQKIYHHPVEIALNDEHSARTENPLMMPWHVECEDCHNPHASFSEAPMISFNPTNPMGGGHSVAPAVNGSMIGVTGIDANGNFKQEADFEYEVCFKCHGVPGKSACDNQRCSTADSYNMVRADGVYNIRDKVNSGNPALVSYHPIVENDPSNNSEVPSLRNDIPLTTFSGQIYCSDCHSSNTSPAAGGLGPAGPHGSIHQGIMAQTYDIDPASSTTLSNDLCFKCHDSGNLFTDQSFPHTEHVVAENLGCVNCHDPHGSASNRHLINFLTSSNIGGQIRTITGTGDYLEPTWLDTGVHSGSCWLDCHGTVHNGFDY</sequence>
<dbReference type="PANTHER" id="PTHR35038:SF6">
    <property type="entry name" value="SURFACE LOCALIZED DECAHEME CYTOCHROME C LIPOPROTEIN"/>
    <property type="match status" value="1"/>
</dbReference>
<organism evidence="3 4">
    <name type="scientific">Candidatus Thiodiazotropha endoloripes</name>
    <dbReference type="NCBI Taxonomy" id="1818881"/>
    <lineage>
        <taxon>Bacteria</taxon>
        <taxon>Pseudomonadati</taxon>
        <taxon>Pseudomonadota</taxon>
        <taxon>Gammaproteobacteria</taxon>
        <taxon>Chromatiales</taxon>
        <taxon>Sedimenticolaceae</taxon>
        <taxon>Candidatus Thiodiazotropha</taxon>
    </lineage>
</organism>
<comment type="caution">
    <text evidence="3">The sequence shown here is derived from an EMBL/GenBank/DDBJ whole genome shotgun (WGS) entry which is preliminary data.</text>
</comment>
<dbReference type="Proteomes" id="UP000094849">
    <property type="component" value="Unassembled WGS sequence"/>
</dbReference>
<dbReference type="Gene3D" id="1.10.1130.10">
    <property type="entry name" value="Flavocytochrome C3, Chain A"/>
    <property type="match status" value="1"/>
</dbReference>
<evidence type="ECO:0000313" key="4">
    <source>
        <dbReference type="Proteomes" id="UP000094849"/>
    </source>
</evidence>
<dbReference type="InterPro" id="IPR010177">
    <property type="entry name" value="Paired_CXXCH_1"/>
</dbReference>
<feature type="domain" description="Doubled CXXCH motif" evidence="2">
    <location>
        <begin position="242"/>
        <end position="278"/>
    </location>
</feature>
<dbReference type="EMBL" id="LVJZ01000003">
    <property type="protein sequence ID" value="ODB97579.1"/>
    <property type="molecule type" value="Genomic_DNA"/>
</dbReference>
<dbReference type="InterPro" id="IPR036280">
    <property type="entry name" value="Multihaem_cyt_sf"/>
</dbReference>
<dbReference type="GO" id="GO:0016491">
    <property type="term" value="F:oxidoreductase activity"/>
    <property type="evidence" value="ECO:0007669"/>
    <property type="project" value="TreeGrafter"/>
</dbReference>
<dbReference type="Gene3D" id="3.90.10.10">
    <property type="entry name" value="Cytochrome C3"/>
    <property type="match status" value="1"/>
</dbReference>
<accession>A0A1E2US66</accession>
<evidence type="ECO:0000256" key="1">
    <source>
        <dbReference type="ARBA" id="ARBA00022729"/>
    </source>
</evidence>
<evidence type="ECO:0000313" key="3">
    <source>
        <dbReference type="EMBL" id="ODB97579.1"/>
    </source>
</evidence>
<dbReference type="InterPro" id="IPR051829">
    <property type="entry name" value="Multiheme_Cytochr_ET"/>
</dbReference>